<proteinExistence type="predicted"/>
<name>A0A7W7FUR9_9PSEU</name>
<keyword evidence="3" id="KW-1185">Reference proteome</keyword>
<feature type="signal peptide" evidence="1">
    <location>
        <begin position="1"/>
        <end position="20"/>
    </location>
</feature>
<dbReference type="Proteomes" id="UP000533598">
    <property type="component" value="Unassembled WGS sequence"/>
</dbReference>
<dbReference type="RefSeq" id="WP_185005363.1">
    <property type="nucleotide sequence ID" value="NZ_BAAAUI010000001.1"/>
</dbReference>
<organism evidence="2 3">
    <name type="scientific">Crossiella cryophila</name>
    <dbReference type="NCBI Taxonomy" id="43355"/>
    <lineage>
        <taxon>Bacteria</taxon>
        <taxon>Bacillati</taxon>
        <taxon>Actinomycetota</taxon>
        <taxon>Actinomycetes</taxon>
        <taxon>Pseudonocardiales</taxon>
        <taxon>Pseudonocardiaceae</taxon>
        <taxon>Crossiella</taxon>
    </lineage>
</organism>
<keyword evidence="1" id="KW-0732">Signal</keyword>
<accession>A0A7W7FUR9</accession>
<evidence type="ECO:0000313" key="3">
    <source>
        <dbReference type="Proteomes" id="UP000533598"/>
    </source>
</evidence>
<protein>
    <submittedName>
        <fullName evidence="2">Uncharacterized protein</fullName>
    </submittedName>
</protein>
<evidence type="ECO:0000313" key="2">
    <source>
        <dbReference type="EMBL" id="MBB4679641.1"/>
    </source>
</evidence>
<reference evidence="2 3" key="1">
    <citation type="submission" date="2020-08" db="EMBL/GenBank/DDBJ databases">
        <title>Sequencing the genomes of 1000 actinobacteria strains.</title>
        <authorList>
            <person name="Klenk H.-P."/>
        </authorList>
    </citation>
    <scope>NUCLEOTIDE SEQUENCE [LARGE SCALE GENOMIC DNA]</scope>
    <source>
        <strain evidence="2 3">DSM 44230</strain>
    </source>
</reference>
<evidence type="ECO:0000256" key="1">
    <source>
        <dbReference type="SAM" id="SignalP"/>
    </source>
</evidence>
<gene>
    <name evidence="2" type="ORF">HNR67_005759</name>
</gene>
<comment type="caution">
    <text evidence="2">The sequence shown here is derived from an EMBL/GenBank/DDBJ whole genome shotgun (WGS) entry which is preliminary data.</text>
</comment>
<dbReference type="AlphaFoldDB" id="A0A7W7FUR9"/>
<dbReference type="EMBL" id="JACHMH010000001">
    <property type="protein sequence ID" value="MBB4679641.1"/>
    <property type="molecule type" value="Genomic_DNA"/>
</dbReference>
<sequence length="208" mass="22417">MTTARIAAVVCVLSPLPGCAPPEPAATTAVAAPSTGKPQPTETVPERQWCYDGVPYNPRGPEYRGPGPHLATVAALHSGSWLVSTLSPGAPLLPRRWFPTRADQFDRNRVTLVVCAFLPTPTGTRRTGSCELADQETKRPRTVDIVPASYSFTVLEARSGRKIGQFTLPGSENHCPHGLLVARDQNIGQRVDEAAFTAELDPFVHGKR</sequence>
<feature type="chain" id="PRO_5039570774" evidence="1">
    <location>
        <begin position="21"/>
        <end position="208"/>
    </location>
</feature>